<reference evidence="1" key="1">
    <citation type="submission" date="2016-11" db="EMBL/GenBank/DDBJ databases">
        <authorList>
            <person name="Jaros S."/>
            <person name="Januszkiewicz K."/>
            <person name="Wedrychowicz H."/>
        </authorList>
    </citation>
    <scope>NUCLEOTIDE SEQUENCE</scope>
    <source>
        <strain evidence="1">111918</strain>
        <plasmid evidence="1">pCAZ590</plasmid>
    </source>
</reference>
<dbReference type="AlphaFoldDB" id="A0A1M4S3S9"/>
<proteinExistence type="predicted"/>
<accession>A0A1M4S3S9</accession>
<keyword evidence="1" id="KW-0614">Plasmid</keyword>
<evidence type="ECO:0000313" key="1">
    <source>
        <dbReference type="EMBL" id="SHE26865.1"/>
    </source>
</evidence>
<reference evidence="1" key="2">
    <citation type="journal article" date="2017" name="J. Antimicrob. Chemother.">
        <title>Analysis of blaSHV-12-carrying Escherichia coli clones and plasmids from human, animal and food sources.</title>
        <authorList>
            <person name="Alonso C.A."/>
            <person name="Michael G.B."/>
            <person name="Li J."/>
            <person name="Somalo S."/>
            <person name="Simon C."/>
            <person name="Wang Y."/>
            <person name="Kaspar H."/>
            <person name="Kadlec K."/>
            <person name="Torres C."/>
            <person name="Schwarz S."/>
        </authorList>
    </citation>
    <scope>NUCLEOTIDE SEQUENCE</scope>
    <source>
        <strain evidence="1">111918</strain>
        <plasmid evidence="1">pCAZ590</plasmid>
    </source>
</reference>
<gene>
    <name evidence="1" type="primary">delta merR</name>
</gene>
<geneLocation type="plasmid" evidence="1">
    <name>pCAZ590</name>
</geneLocation>
<name>A0A1M4S3S9_ECOLX</name>
<sequence>METVLSELVCACHARKGNVSCPLIASLQGEAGLARSAMP</sequence>
<protein>
    <submittedName>
        <fullName evidence="1">Delta merR protein</fullName>
    </submittedName>
</protein>
<organism evidence="1">
    <name type="scientific">Escherichia coli</name>
    <dbReference type="NCBI Taxonomy" id="562"/>
    <lineage>
        <taxon>Bacteria</taxon>
        <taxon>Pseudomonadati</taxon>
        <taxon>Pseudomonadota</taxon>
        <taxon>Gammaproteobacteria</taxon>
        <taxon>Enterobacterales</taxon>
        <taxon>Enterobacteriaceae</taxon>
        <taxon>Escherichia</taxon>
    </lineage>
</organism>
<dbReference type="EMBL" id="LT669764">
    <property type="protein sequence ID" value="SHE26865.1"/>
    <property type="molecule type" value="Genomic_DNA"/>
</dbReference>